<accession>A0A8T1KGX8</accession>
<feature type="non-terminal residue" evidence="1">
    <location>
        <position position="1"/>
    </location>
</feature>
<dbReference type="AlphaFoldDB" id="A0A8T1KGX8"/>
<reference evidence="1" key="1">
    <citation type="submission" date="2018-10" db="EMBL/GenBank/DDBJ databases">
        <title>Effector identification in a new, highly contiguous assembly of the strawberry crown rot pathogen Phytophthora cactorum.</title>
        <authorList>
            <person name="Armitage A.D."/>
            <person name="Nellist C.F."/>
            <person name="Bates H."/>
            <person name="Vickerstaff R.J."/>
            <person name="Harrison R.J."/>
        </authorList>
    </citation>
    <scope>NUCLEOTIDE SEQUENCE</scope>
    <source>
        <strain evidence="1">P415</strain>
    </source>
</reference>
<evidence type="ECO:0000313" key="1">
    <source>
        <dbReference type="EMBL" id="KAG2975840.1"/>
    </source>
</evidence>
<proteinExistence type="predicted"/>
<gene>
    <name evidence="1" type="ORF">PC118_g13718</name>
</gene>
<protein>
    <submittedName>
        <fullName evidence="1">Uncharacterized protein</fullName>
    </submittedName>
</protein>
<comment type="caution">
    <text evidence="1">The sequence shown here is derived from an EMBL/GenBank/DDBJ whole genome shotgun (WGS) entry which is preliminary data.</text>
</comment>
<organism evidence="1 2">
    <name type="scientific">Phytophthora cactorum</name>
    <dbReference type="NCBI Taxonomy" id="29920"/>
    <lineage>
        <taxon>Eukaryota</taxon>
        <taxon>Sar</taxon>
        <taxon>Stramenopiles</taxon>
        <taxon>Oomycota</taxon>
        <taxon>Peronosporomycetes</taxon>
        <taxon>Peronosporales</taxon>
        <taxon>Peronosporaceae</taxon>
        <taxon>Phytophthora</taxon>
    </lineage>
</organism>
<evidence type="ECO:0000313" key="2">
    <source>
        <dbReference type="Proteomes" id="UP000697107"/>
    </source>
</evidence>
<name>A0A8T1KGX8_9STRA</name>
<sequence length="31" mass="3415">GCVTSWSFQDVPRVCCVVRSSCVAVPVKWES</sequence>
<feature type="non-terminal residue" evidence="1">
    <location>
        <position position="31"/>
    </location>
</feature>
<dbReference type="EMBL" id="RCML01000480">
    <property type="protein sequence ID" value="KAG2975840.1"/>
    <property type="molecule type" value="Genomic_DNA"/>
</dbReference>
<dbReference type="Proteomes" id="UP000697107">
    <property type="component" value="Unassembled WGS sequence"/>
</dbReference>